<feature type="region of interest" description="Disordered" evidence="8">
    <location>
        <begin position="1039"/>
        <end position="1061"/>
    </location>
</feature>
<dbReference type="GO" id="GO:0045893">
    <property type="term" value="P:positive regulation of DNA-templated transcription"/>
    <property type="evidence" value="ECO:0007669"/>
    <property type="project" value="TreeGrafter"/>
</dbReference>
<dbReference type="PANTHER" id="PTHR45838:SF4">
    <property type="entry name" value="HISTONE-LYSINE N-METHYLTRANSFERASE TRITHORAX"/>
    <property type="match status" value="1"/>
</dbReference>
<evidence type="ECO:0000259" key="10">
    <source>
        <dbReference type="PROSITE" id="PS50868"/>
    </source>
</evidence>
<dbReference type="GO" id="GO:0035097">
    <property type="term" value="C:histone methyltransferase complex"/>
    <property type="evidence" value="ECO:0007669"/>
    <property type="project" value="TreeGrafter"/>
</dbReference>
<dbReference type="InterPro" id="IPR032308">
    <property type="entry name" value="TDBD"/>
</dbReference>
<reference evidence="11" key="1">
    <citation type="submission" date="2018-01" db="EMBL/GenBank/DDBJ databases">
        <authorList>
            <person name="Mao J.F."/>
        </authorList>
    </citation>
    <scope>NUCLEOTIDE SEQUENCE</scope>
    <source>
        <strain evidence="11">Huo1</strain>
        <tissue evidence="11">Leaf</tissue>
    </source>
</reference>
<dbReference type="EMBL" id="PNBA02000021">
    <property type="protein sequence ID" value="KAG6388108.1"/>
    <property type="molecule type" value="Genomic_DNA"/>
</dbReference>
<keyword evidence="3" id="KW-0808">Transferase</keyword>
<name>A0A8X8Z1M7_SALSN</name>
<evidence type="ECO:0000259" key="9">
    <source>
        <dbReference type="PROSITE" id="PS50280"/>
    </source>
</evidence>
<gene>
    <name evidence="11" type="ORF">SASPL_153306</name>
</gene>
<dbReference type="GO" id="GO:0042800">
    <property type="term" value="F:histone H3K4 methyltransferase activity"/>
    <property type="evidence" value="ECO:0007669"/>
    <property type="project" value="TreeGrafter"/>
</dbReference>
<dbReference type="InterPro" id="IPR046341">
    <property type="entry name" value="SET_dom_sf"/>
</dbReference>
<feature type="domain" description="Post-SET" evidence="10">
    <location>
        <begin position="1809"/>
        <end position="1825"/>
    </location>
</feature>
<keyword evidence="12" id="KW-1185">Reference proteome</keyword>
<dbReference type="SMART" id="SM00508">
    <property type="entry name" value="PostSET"/>
    <property type="match status" value="1"/>
</dbReference>
<feature type="compositionally biased region" description="Polar residues" evidence="8">
    <location>
        <begin position="1039"/>
        <end position="1053"/>
    </location>
</feature>
<dbReference type="SUPFAM" id="SSF82199">
    <property type="entry name" value="SET domain"/>
    <property type="match status" value="1"/>
</dbReference>
<accession>A0A8X8Z1M7</accession>
<dbReference type="Pfam" id="PF00856">
    <property type="entry name" value="SET"/>
    <property type="match status" value="1"/>
</dbReference>
<keyword evidence="6" id="KW-0804">Transcription</keyword>
<dbReference type="PROSITE" id="PS50868">
    <property type="entry name" value="POST_SET"/>
    <property type="match status" value="1"/>
</dbReference>
<keyword evidence="5" id="KW-0805">Transcription regulation</keyword>
<organism evidence="11">
    <name type="scientific">Salvia splendens</name>
    <name type="common">Scarlet sage</name>
    <dbReference type="NCBI Taxonomy" id="180675"/>
    <lineage>
        <taxon>Eukaryota</taxon>
        <taxon>Viridiplantae</taxon>
        <taxon>Streptophyta</taxon>
        <taxon>Embryophyta</taxon>
        <taxon>Tracheophyta</taxon>
        <taxon>Spermatophyta</taxon>
        <taxon>Magnoliopsida</taxon>
        <taxon>eudicotyledons</taxon>
        <taxon>Gunneridae</taxon>
        <taxon>Pentapetalae</taxon>
        <taxon>asterids</taxon>
        <taxon>lamiids</taxon>
        <taxon>Lamiales</taxon>
        <taxon>Lamiaceae</taxon>
        <taxon>Nepetoideae</taxon>
        <taxon>Mentheae</taxon>
        <taxon>Salviinae</taxon>
        <taxon>Salvia</taxon>
        <taxon>Salvia subgen. Calosphace</taxon>
        <taxon>core Calosphace</taxon>
    </lineage>
</organism>
<evidence type="ECO:0000313" key="12">
    <source>
        <dbReference type="Proteomes" id="UP000298416"/>
    </source>
</evidence>
<dbReference type="Pfam" id="PF16135">
    <property type="entry name" value="TDBD"/>
    <property type="match status" value="1"/>
</dbReference>
<dbReference type="InterPro" id="IPR003616">
    <property type="entry name" value="Post-SET_dom"/>
</dbReference>
<reference evidence="11" key="2">
    <citation type="submission" date="2020-08" db="EMBL/GenBank/DDBJ databases">
        <title>Plant Genome Project.</title>
        <authorList>
            <person name="Zhang R.-G."/>
        </authorList>
    </citation>
    <scope>NUCLEOTIDE SEQUENCE</scope>
    <source>
        <strain evidence="11">Huo1</strain>
        <tissue evidence="11">Leaf</tissue>
    </source>
</reference>
<evidence type="ECO:0000256" key="5">
    <source>
        <dbReference type="ARBA" id="ARBA00023015"/>
    </source>
</evidence>
<evidence type="ECO:0000256" key="4">
    <source>
        <dbReference type="ARBA" id="ARBA00022691"/>
    </source>
</evidence>
<dbReference type="Gene3D" id="2.170.270.10">
    <property type="entry name" value="SET domain"/>
    <property type="match status" value="1"/>
</dbReference>
<dbReference type="GO" id="GO:0032259">
    <property type="term" value="P:methylation"/>
    <property type="evidence" value="ECO:0007669"/>
    <property type="project" value="UniProtKB-KW"/>
</dbReference>
<protein>
    <recommendedName>
        <fullName evidence="13">Histone-lysine N-methyltransferase SETD1</fullName>
    </recommendedName>
</protein>
<evidence type="ECO:0000313" key="11">
    <source>
        <dbReference type="EMBL" id="KAG6388108.1"/>
    </source>
</evidence>
<dbReference type="OrthoDB" id="308383at2759"/>
<evidence type="ECO:0000256" key="6">
    <source>
        <dbReference type="ARBA" id="ARBA00023163"/>
    </source>
</evidence>
<dbReference type="SMART" id="SM00317">
    <property type="entry name" value="SET"/>
    <property type="match status" value="1"/>
</dbReference>
<feature type="region of interest" description="Disordered" evidence="8">
    <location>
        <begin position="1206"/>
        <end position="1226"/>
    </location>
</feature>
<keyword evidence="2" id="KW-0489">Methyltransferase</keyword>
<dbReference type="PANTHER" id="PTHR45838">
    <property type="entry name" value="HISTONE-LYSINE-N-METHYLTRANSFERASE 2 KMT2 FAMILY MEMBER"/>
    <property type="match status" value="1"/>
</dbReference>
<evidence type="ECO:0000256" key="3">
    <source>
        <dbReference type="ARBA" id="ARBA00022679"/>
    </source>
</evidence>
<dbReference type="CDD" id="cd10518">
    <property type="entry name" value="SET_SETD1-like"/>
    <property type="match status" value="1"/>
</dbReference>
<keyword evidence="4" id="KW-0949">S-adenosyl-L-methionine</keyword>
<comment type="caution">
    <text evidence="11">The sequence shown here is derived from an EMBL/GenBank/DDBJ whole genome shotgun (WGS) entry which is preliminary data.</text>
</comment>
<keyword evidence="7" id="KW-0539">Nucleus</keyword>
<dbReference type="PROSITE" id="PS50280">
    <property type="entry name" value="SET"/>
    <property type="match status" value="1"/>
</dbReference>
<dbReference type="InterPro" id="IPR001214">
    <property type="entry name" value="SET_dom"/>
</dbReference>
<evidence type="ECO:0000256" key="2">
    <source>
        <dbReference type="ARBA" id="ARBA00022603"/>
    </source>
</evidence>
<dbReference type="Proteomes" id="UP000298416">
    <property type="component" value="Unassembled WGS sequence"/>
</dbReference>
<evidence type="ECO:0000256" key="1">
    <source>
        <dbReference type="ARBA" id="ARBA00004123"/>
    </source>
</evidence>
<evidence type="ECO:0000256" key="7">
    <source>
        <dbReference type="ARBA" id="ARBA00023242"/>
    </source>
</evidence>
<sequence length="1825" mass="202294">MERSLHSSAGMEDTWRRQLWRQSEFPPPPSSLLDSRAQLSDADCRLYMQLLQESMPLTGGMTRDHMPSNMHGVDNLGHADLGASFLSLISGPTVHVPCDQQHLLNPNTLLVSNPHPPSGGTANGFPRGSRVSVLPGFSWPHRLDLPNFTSGSFFQPSTSSNADANCRNNYEILQTASLDVRKSQTVACQNSHEKGKVNCLYPPTGSNTSSKILEKYPLITASPKFPVDNNASVCSPYNPSNSFFRVSCCGISGSLLLSDTGLLGVVCACHGLCMSISKFLEHSGSCDADPGNAVFMDNGETIAHWWKVFSSKIRIRVLEGPRGWDWPEGISVASGLTDHPISSLSNSSITLNQVDSCRASASYEQKSRSSINSKDNHSCRNIVDEYLHRGTDRPSRDCGNSFFKNFMSNSHQTQHLHGLLNSTSVHSEKASQPVVSSLNLKTSCSGFSDGSENSLIVEKPGVSSSIELRLGQPSQKSLTLNMKHQLAVGSNIHGIHEEASNVFFQDKLRQTKANKWQGSGPTHQFANINSSPAGRRRPTHLEHSHGVGGGYAATANCWKDSSNISLQTTTNLSSKLQTNNPETKCQFRNIYENSSYRHACENIHYESNANERDKIYLPCSSLASTIKELGMDVSNGPSKMNEEKVVEYALDGLVSAAKSHIEVRGELKGKGRSCNLDLGENSAAFLGKHLDSHHVSTTPTDKSYGGEFSNNYLKISSLSDITHFSYNNLKPIRNLMISEEMPLGPTAQDSVFVHNAVPTLPKENSSLIRKGLQYKSVEMPGAWNMFDLSGRDNGPPVRGVQEHEIAKNPCVLSPVTIAPSTSQDSAQLRDSLSIIKSPETGDKSRLPGYWIGYNCERFCTKGRSQYAENSGLPHMEQLYLRGSECNFTRSKKEHSSQGLSYASVPEKCSSTNQENYLAGQYDLNDDNFGNMAKGDRSGLDTTSSLHSKLKTNFSFLETTKSFDKAKSSVVPNTKSAESCYFQWRDVPKKGTGNCSLTGKEREVVSHSPLGCPAADVSKSLAEFTPIVVPVKEHEITNISSGCSAPDVTQSSSEVNKKESPTTEVRNIRFADNLVLDNGSGNVRSCSSDDALDSESGPEFYESVSKINSIKSKPFKLVPRKESLSLVEEIRVKNSLQLKMPPYKIKRSYTFHEDSDCLQNFELAPKKKRKTVKWKKLDVSGNSSIDNKTPKCSEELGQNANSFSDMQIQHKGDQQQSPSSCAEYVEQSDKQRNSAFPAATWISRGKDFKEVQHEHQQQWNTCKSLVVNDTLRASEVLRKKRLRLNEDSSRPIETREKFCSGAALTGKWTSLGGCNSLSKSSFEKRIVRPTVCGKYGIISNGNPSKPTKIVPLRVVLKTAASLVDKSSRKADNYKKLKSTSVKEKKMRVIHVNETVLGKKVQKSRVNKCGSRSSHSIELESSDWSDELDTASCSETDGSDYPSSYALQKGIKHSTADSKTEDKLRTKFKEGRKRSLHELLFKGNSSSVLNEVVETTSRCCGVVMKNAVDGRAQTSESNDALRCSEKHLPENSDMFGCVCGGSNKDEHSQLLQCNRFLLKGLRDEGEAVDNKNVSFHQRCMPYATSHVIIPDSDSESLQTGERFSCARTEVYKGRKREGFFHNRSRDGNRSGGCLVPQEQLNAWQHINRQKPQRKGLPMLLSCNVESDCRKAYTRYKQSKSWKQLVVYKSGIHALGLYTSQFISCGAMVVEYVGEIVGLRVADRRESEYHSGKKLQHKSACYFFKIDKEHIIDATRKGGIARFVNHSCEPNCVAKVISVRTEKKVVFFAERDIYPGEEITYDYHFNHEDEGEKIPCYCNSKNCRRYLN</sequence>
<evidence type="ECO:0008006" key="13">
    <source>
        <dbReference type="Google" id="ProtNLM"/>
    </source>
</evidence>
<evidence type="ECO:0000256" key="8">
    <source>
        <dbReference type="SAM" id="MobiDB-lite"/>
    </source>
</evidence>
<proteinExistence type="predicted"/>
<feature type="domain" description="SET" evidence="9">
    <location>
        <begin position="1680"/>
        <end position="1801"/>
    </location>
</feature>
<comment type="subcellular location">
    <subcellularLocation>
        <location evidence="1">Nucleus</location>
    </subcellularLocation>
</comment>